<gene>
    <name evidence="1" type="ORF">LCGC14_1565740</name>
</gene>
<evidence type="ECO:0000313" key="1">
    <source>
        <dbReference type="EMBL" id="KKM32466.1"/>
    </source>
</evidence>
<comment type="caution">
    <text evidence="1">The sequence shown here is derived from an EMBL/GenBank/DDBJ whole genome shotgun (WGS) entry which is preliminary data.</text>
</comment>
<reference evidence="1" key="1">
    <citation type="journal article" date="2015" name="Nature">
        <title>Complex archaea that bridge the gap between prokaryotes and eukaryotes.</title>
        <authorList>
            <person name="Spang A."/>
            <person name="Saw J.H."/>
            <person name="Jorgensen S.L."/>
            <person name="Zaremba-Niedzwiedzka K."/>
            <person name="Martijn J."/>
            <person name="Lind A.E."/>
            <person name="van Eijk R."/>
            <person name="Schleper C."/>
            <person name="Guy L."/>
            <person name="Ettema T.J."/>
        </authorList>
    </citation>
    <scope>NUCLEOTIDE SEQUENCE</scope>
</reference>
<proteinExistence type="predicted"/>
<name>A0A0F9J7B6_9ZZZZ</name>
<dbReference type="AlphaFoldDB" id="A0A0F9J7B6"/>
<dbReference type="EMBL" id="LAZR01012148">
    <property type="protein sequence ID" value="KKM32466.1"/>
    <property type="molecule type" value="Genomic_DNA"/>
</dbReference>
<organism evidence="1">
    <name type="scientific">marine sediment metagenome</name>
    <dbReference type="NCBI Taxonomy" id="412755"/>
    <lineage>
        <taxon>unclassified sequences</taxon>
        <taxon>metagenomes</taxon>
        <taxon>ecological metagenomes</taxon>
    </lineage>
</organism>
<sequence>MASDIVLSNIRGRVERLTAKSGAAWRRGDLIGYDSGWVKADASVATPIYAQLVALTPADGSNEEVNLFNACRSCDVHDADAPFTAVTAQYLSGTAGAITETRPATDFDLIQVVGHALDTKNMTLDLKAPVEYELFLEPDLLDTSSEPGIGGADAG</sequence>
<protein>
    <submittedName>
        <fullName evidence="1">Uncharacterized protein</fullName>
    </submittedName>
</protein>
<accession>A0A0F9J7B6</accession>
<feature type="non-terminal residue" evidence="1">
    <location>
        <position position="155"/>
    </location>
</feature>